<gene>
    <name evidence="2" type="ORF">CVT25_004366</name>
</gene>
<sequence>MDAPRTDASLERKRLHECFMTGVRALQHAWKLARPTLLAFPSLHIDPEVADATFQLIYHSLVTYHNYFRHESEPTPDTFPEPLVGFQEMSYNSSTAHFDFPVPPALQPTPSPPPVNILAPTTSTEAEEDKDELLPSSPVAAPDTPVYSNRTAPKRSLAALNRLPSPILFSSGPHPVPPSGDVSLLDTPGFVEFVGDVPPRFSRSQKRQKAASSPESSPERPLLAAMKSRLTADPHLKRIPTVSSSKKLRPRTPRALTPVAFKKPRLTTASTGNIPVVLTSKSLHSASAPIVNKPHVASSSKKRRRSPSIVIVEDSVEEPVVASSKGKGKEEVLSNKQKKAKGKQRAVASVGSTARYRCASPARQLLHQNENADSGDEVWVEDADEELVDDSTVMSAELSRPAPAHLSLPEVDPSQPAASSSQVTLEHVFVGSTFQPPPLNPSSAIRHREPGLIPETRRSVRKLRLHELTHLHELGPLPQFPCYMCYLRCLPCVYQGPGESCQACVDMNKNNDICSFTAKPDVIIKSQEILYTRSQGSIQRIREELHRYGLAMDQVAALRSSQQIAQLMLLESAREIFSAVEAIVILAGPQAGPLIASRRALPELVAFLARLNFRLTESAGNASPSSESVVALLHQIPRSLVIEHAPGLLEFYADFFADDNLDDSTTGPAP</sequence>
<feature type="region of interest" description="Disordered" evidence="1">
    <location>
        <begin position="107"/>
        <end position="149"/>
    </location>
</feature>
<evidence type="ECO:0000313" key="3">
    <source>
        <dbReference type="Proteomes" id="UP000283269"/>
    </source>
</evidence>
<evidence type="ECO:0000313" key="2">
    <source>
        <dbReference type="EMBL" id="PPQ94898.1"/>
    </source>
</evidence>
<name>A0A409XVW6_PSICY</name>
<dbReference type="AlphaFoldDB" id="A0A409XVW6"/>
<evidence type="ECO:0000256" key="1">
    <source>
        <dbReference type="SAM" id="MobiDB-lite"/>
    </source>
</evidence>
<keyword evidence="3" id="KW-1185">Reference proteome</keyword>
<dbReference type="EMBL" id="NHYD01000198">
    <property type="protein sequence ID" value="PPQ94898.1"/>
    <property type="molecule type" value="Genomic_DNA"/>
</dbReference>
<dbReference type="Proteomes" id="UP000283269">
    <property type="component" value="Unassembled WGS sequence"/>
</dbReference>
<organism evidence="2 3">
    <name type="scientific">Psilocybe cyanescens</name>
    <dbReference type="NCBI Taxonomy" id="93625"/>
    <lineage>
        <taxon>Eukaryota</taxon>
        <taxon>Fungi</taxon>
        <taxon>Dikarya</taxon>
        <taxon>Basidiomycota</taxon>
        <taxon>Agaricomycotina</taxon>
        <taxon>Agaricomycetes</taxon>
        <taxon>Agaricomycetidae</taxon>
        <taxon>Agaricales</taxon>
        <taxon>Agaricineae</taxon>
        <taxon>Strophariaceae</taxon>
        <taxon>Psilocybe</taxon>
    </lineage>
</organism>
<dbReference type="InParanoid" id="A0A409XVW6"/>
<feature type="region of interest" description="Disordered" evidence="1">
    <location>
        <begin position="197"/>
        <end position="221"/>
    </location>
</feature>
<protein>
    <submittedName>
        <fullName evidence="2">Uncharacterized protein</fullName>
    </submittedName>
</protein>
<comment type="caution">
    <text evidence="2">The sequence shown here is derived from an EMBL/GenBank/DDBJ whole genome shotgun (WGS) entry which is preliminary data.</text>
</comment>
<feature type="region of interest" description="Disordered" evidence="1">
    <location>
        <begin position="320"/>
        <end position="348"/>
    </location>
</feature>
<accession>A0A409XVW6</accession>
<reference evidence="2 3" key="1">
    <citation type="journal article" date="2018" name="Evol. Lett.">
        <title>Horizontal gene cluster transfer increased hallucinogenic mushroom diversity.</title>
        <authorList>
            <person name="Reynolds H.T."/>
            <person name="Vijayakumar V."/>
            <person name="Gluck-Thaler E."/>
            <person name="Korotkin H.B."/>
            <person name="Matheny P.B."/>
            <person name="Slot J.C."/>
        </authorList>
    </citation>
    <scope>NUCLEOTIDE SEQUENCE [LARGE SCALE GENOMIC DNA]</scope>
    <source>
        <strain evidence="2 3">2631</strain>
    </source>
</reference>
<proteinExistence type="predicted"/>